<keyword evidence="7" id="KW-0328">Glycosyltransferase</keyword>
<dbReference type="STRING" id="225164.V3ZUG9"/>
<evidence type="ECO:0000256" key="3">
    <source>
        <dbReference type="ARBA" id="ARBA00004922"/>
    </source>
</evidence>
<evidence type="ECO:0000256" key="2">
    <source>
        <dbReference type="ARBA" id="ARBA00004606"/>
    </source>
</evidence>
<dbReference type="InterPro" id="IPR003378">
    <property type="entry name" value="Fringe-like_glycosylTrfase"/>
</dbReference>
<keyword evidence="17" id="KW-0464">Manganese</keyword>
<evidence type="ECO:0000256" key="9">
    <source>
        <dbReference type="ARBA" id="ARBA00022692"/>
    </source>
</evidence>
<dbReference type="EMBL" id="KB203470">
    <property type="protein sequence ID" value="ESO84576.1"/>
    <property type="molecule type" value="Genomic_DNA"/>
</dbReference>
<dbReference type="PANTHER" id="PTHR23033:SF14">
    <property type="entry name" value="GLYCOPROTEIN-N-ACETYLGALACTOSAMINE 3-BETA-GALACTOSYLTRANSFERASE 1-RELATED"/>
    <property type="match status" value="1"/>
</dbReference>
<proteinExistence type="inferred from homology"/>
<keyword evidence="12" id="KW-0735">Signal-anchor</keyword>
<evidence type="ECO:0000256" key="10">
    <source>
        <dbReference type="ARBA" id="ARBA00022723"/>
    </source>
</evidence>
<dbReference type="GO" id="GO:0030145">
    <property type="term" value="F:manganese ion binding"/>
    <property type="evidence" value="ECO:0007669"/>
    <property type="project" value="UniProtKB-ARBA"/>
</dbReference>
<evidence type="ECO:0000256" key="17">
    <source>
        <dbReference type="ARBA" id="ARBA00023211"/>
    </source>
</evidence>
<sequence>MFAFSSLRSQPVRILEPSNKVFLSGFIPENPHSHGEMDFVKGPDQSVKWMDDHSHSHMGETSEIAEQLAKKVKVLCWVMTSPSNLEKKAKHVKATWGKRCNILLFMSSEADPSYPAIKLPVSEGRENLWAKTKEAFKFVYENYVDKADWFLKADDDSYVIVENLRHFLKDKDTNKGLYYGRRFKPYVAQGYMSGGAGYVLSKQALRSFVADGLPDPRKCRSDNGGAEDLEMGKCLGNVGVIAGDSRDELGRERFNPFIPEHHLIPGILPKTMWYWHYNFYEAKNGPDCCSDYAITFHYVPPNMMYVMEYLIYHLKPFGARVQQICSKDEPKDPKVPALHSTNQSDKNQSKIVSKFMQKPNQKYLDTNEIEPKNG</sequence>
<evidence type="ECO:0000256" key="6">
    <source>
        <dbReference type="ARBA" id="ARBA00012557"/>
    </source>
</evidence>
<dbReference type="HOGENOM" id="CLU_035857_0_0_1"/>
<dbReference type="Proteomes" id="UP000030746">
    <property type="component" value="Unassembled WGS sequence"/>
</dbReference>
<accession>V3ZUG9</accession>
<evidence type="ECO:0000256" key="15">
    <source>
        <dbReference type="ARBA" id="ARBA00023157"/>
    </source>
</evidence>
<evidence type="ECO:0000256" key="8">
    <source>
        <dbReference type="ARBA" id="ARBA00022679"/>
    </source>
</evidence>
<dbReference type="PANTHER" id="PTHR23033">
    <property type="entry name" value="BETA1,3-GALACTOSYLTRANSFERASE"/>
    <property type="match status" value="1"/>
</dbReference>
<evidence type="ECO:0000256" key="11">
    <source>
        <dbReference type="ARBA" id="ARBA00022741"/>
    </source>
</evidence>
<evidence type="ECO:0000256" key="5">
    <source>
        <dbReference type="ARBA" id="ARBA00011748"/>
    </source>
</evidence>
<evidence type="ECO:0000256" key="16">
    <source>
        <dbReference type="ARBA" id="ARBA00023180"/>
    </source>
</evidence>
<dbReference type="CTD" id="20247035"/>
<evidence type="ECO:0000256" key="4">
    <source>
        <dbReference type="ARBA" id="ARBA00006462"/>
    </source>
</evidence>
<keyword evidence="10" id="KW-0479">Metal-binding</keyword>
<evidence type="ECO:0000313" key="22">
    <source>
        <dbReference type="EMBL" id="ESO84576.1"/>
    </source>
</evidence>
<evidence type="ECO:0000256" key="13">
    <source>
        <dbReference type="ARBA" id="ARBA00022989"/>
    </source>
</evidence>
<keyword evidence="14" id="KW-0472">Membrane</keyword>
<dbReference type="KEGG" id="lgi:LOTGIDRAFT_222070"/>
<dbReference type="Pfam" id="PF02434">
    <property type="entry name" value="Fringe"/>
    <property type="match status" value="1"/>
</dbReference>
<evidence type="ECO:0000256" key="12">
    <source>
        <dbReference type="ARBA" id="ARBA00022968"/>
    </source>
</evidence>
<dbReference type="GO" id="GO:0000166">
    <property type="term" value="F:nucleotide binding"/>
    <property type="evidence" value="ECO:0007669"/>
    <property type="project" value="UniProtKB-KW"/>
</dbReference>
<evidence type="ECO:0000256" key="19">
    <source>
        <dbReference type="ARBA" id="ARBA00059245"/>
    </source>
</evidence>
<dbReference type="UniPathway" id="UPA00378"/>
<keyword evidence="9" id="KW-0812">Transmembrane</keyword>
<keyword evidence="13" id="KW-1133">Transmembrane helix</keyword>
<keyword evidence="8" id="KW-0808">Transferase</keyword>
<dbReference type="EC" id="2.4.1.122" evidence="6"/>
<evidence type="ECO:0000256" key="1">
    <source>
        <dbReference type="ARBA" id="ARBA00001936"/>
    </source>
</evidence>
<dbReference type="Gene3D" id="3.90.550.50">
    <property type="match status" value="1"/>
</dbReference>
<keyword evidence="23" id="KW-1185">Reference proteome</keyword>
<protein>
    <recommendedName>
        <fullName evidence="18">Glycoprotein-N-acetylgalactosamine 3-beta-galactosyltransferase 1</fullName>
        <ecNumber evidence="6">2.4.1.122</ecNumber>
    </recommendedName>
</protein>
<reference evidence="22 23" key="1">
    <citation type="journal article" date="2013" name="Nature">
        <title>Insights into bilaterian evolution from three spiralian genomes.</title>
        <authorList>
            <person name="Simakov O."/>
            <person name="Marletaz F."/>
            <person name="Cho S.J."/>
            <person name="Edsinger-Gonzales E."/>
            <person name="Havlak P."/>
            <person name="Hellsten U."/>
            <person name="Kuo D.H."/>
            <person name="Larsson T."/>
            <person name="Lv J."/>
            <person name="Arendt D."/>
            <person name="Savage R."/>
            <person name="Osoegawa K."/>
            <person name="de Jong P."/>
            <person name="Grimwood J."/>
            <person name="Chapman J.A."/>
            <person name="Shapiro H."/>
            <person name="Aerts A."/>
            <person name="Otillar R.P."/>
            <person name="Terry A.Y."/>
            <person name="Boore J.L."/>
            <person name="Grigoriev I.V."/>
            <person name="Lindberg D.R."/>
            <person name="Seaver E.C."/>
            <person name="Weisblat D.A."/>
            <person name="Putnam N.H."/>
            <person name="Rokhsar D.S."/>
        </authorList>
    </citation>
    <scope>NUCLEOTIDE SEQUENCE [LARGE SCALE GENOMIC DNA]</scope>
</reference>
<keyword evidence="15" id="KW-1015">Disulfide bond</keyword>
<evidence type="ECO:0000259" key="21">
    <source>
        <dbReference type="Pfam" id="PF02434"/>
    </source>
</evidence>
<feature type="domain" description="Fringe-like glycosyltransferase" evidence="21">
    <location>
        <begin position="74"/>
        <end position="208"/>
    </location>
</feature>
<evidence type="ECO:0000256" key="18">
    <source>
        <dbReference type="ARBA" id="ARBA00040898"/>
    </source>
</evidence>
<feature type="region of interest" description="Disordered" evidence="20">
    <location>
        <begin position="328"/>
        <end position="350"/>
    </location>
</feature>
<evidence type="ECO:0000256" key="14">
    <source>
        <dbReference type="ARBA" id="ARBA00023136"/>
    </source>
</evidence>
<comment type="pathway">
    <text evidence="3">Protein modification; protein glycosylation.</text>
</comment>
<dbReference type="RefSeq" id="XP_009064777.1">
    <property type="nucleotide sequence ID" value="XM_009066529.1"/>
</dbReference>
<comment type="function">
    <text evidence="19">Glycosyltransferase that generates the core 1 O-glycan Gal-beta1-3GalNAc-alpha1-Ser/Thr (T antigen), which is a precursor for many extended O-glycans in glycoproteins.</text>
</comment>
<gene>
    <name evidence="22" type="ORF">LOTGIDRAFT_222070</name>
</gene>
<dbReference type="FunFam" id="3.90.550.50:FF:000017">
    <property type="entry name" value="Glycoprotein-N-acetylgalactosamine 3-beta-galactosyltransferase 1"/>
    <property type="match status" value="1"/>
</dbReference>
<dbReference type="AlphaFoldDB" id="V3ZUG9"/>
<comment type="similarity">
    <text evidence="4">Belongs to the glycosyltransferase 31 family. Beta3-Gal-T subfamily.</text>
</comment>
<comment type="cofactor">
    <cofactor evidence="1">
        <name>Mn(2+)</name>
        <dbReference type="ChEBI" id="CHEBI:29035"/>
    </cofactor>
</comment>
<evidence type="ECO:0000313" key="23">
    <source>
        <dbReference type="Proteomes" id="UP000030746"/>
    </source>
</evidence>
<dbReference type="OMA" id="WLLSKHD"/>
<feature type="compositionally biased region" description="Polar residues" evidence="20">
    <location>
        <begin position="339"/>
        <end position="350"/>
    </location>
</feature>
<evidence type="ECO:0000256" key="20">
    <source>
        <dbReference type="SAM" id="MobiDB-lite"/>
    </source>
</evidence>
<keyword evidence="11" id="KW-0547">Nucleotide-binding</keyword>
<evidence type="ECO:0000256" key="7">
    <source>
        <dbReference type="ARBA" id="ARBA00022676"/>
    </source>
</evidence>
<dbReference type="GeneID" id="20247035"/>
<comment type="subcellular location">
    <subcellularLocation>
        <location evidence="2">Membrane</location>
        <topology evidence="2">Single-pass type II membrane protein</topology>
    </subcellularLocation>
</comment>
<keyword evidence="16" id="KW-0325">Glycoprotein</keyword>
<dbReference type="OrthoDB" id="414175at2759"/>
<dbReference type="GO" id="GO:0016263">
    <property type="term" value="F:glycoprotein-N-acetylgalactosamine 3-beta-galactosyltransferase activity"/>
    <property type="evidence" value="ECO:0007669"/>
    <property type="project" value="UniProtKB-EC"/>
</dbReference>
<organism evidence="22 23">
    <name type="scientific">Lottia gigantea</name>
    <name type="common">Giant owl limpet</name>
    <dbReference type="NCBI Taxonomy" id="225164"/>
    <lineage>
        <taxon>Eukaryota</taxon>
        <taxon>Metazoa</taxon>
        <taxon>Spiralia</taxon>
        <taxon>Lophotrochozoa</taxon>
        <taxon>Mollusca</taxon>
        <taxon>Gastropoda</taxon>
        <taxon>Patellogastropoda</taxon>
        <taxon>Lottioidea</taxon>
        <taxon>Lottiidae</taxon>
        <taxon>Lottia</taxon>
    </lineage>
</organism>
<dbReference type="InterPro" id="IPR026050">
    <property type="entry name" value="C1GALT1/C1GALT1_chp1"/>
</dbReference>
<dbReference type="GO" id="GO:0016020">
    <property type="term" value="C:membrane"/>
    <property type="evidence" value="ECO:0007669"/>
    <property type="project" value="UniProtKB-SubCell"/>
</dbReference>
<comment type="subunit">
    <text evidence="5">Homodimer; disulfide-linked.</text>
</comment>
<name>V3ZUG9_LOTGI</name>